<accession>A0ABR8JWT2</accession>
<dbReference type="EMBL" id="JACXAC010000004">
    <property type="protein sequence ID" value="MBD2723002.1"/>
    <property type="molecule type" value="Genomic_DNA"/>
</dbReference>
<evidence type="ECO:0000313" key="2">
    <source>
        <dbReference type="Proteomes" id="UP000606003"/>
    </source>
</evidence>
<sequence>MPSTAPHTPPGLLLRVAAAWPLPGLGLLLLPQGPAPALAPYALHTALAVEARLPDGARHAAVATVEEMTRPETPNAPTRGLLLDVGAATLPAGTEVWLTDAAEPGLTLPLG</sequence>
<dbReference type="RefSeq" id="WP_190925187.1">
    <property type="nucleotide sequence ID" value="NZ_JACXAC010000004.1"/>
</dbReference>
<dbReference type="Proteomes" id="UP000606003">
    <property type="component" value="Unassembled WGS sequence"/>
</dbReference>
<organism evidence="1 2">
    <name type="scientific">Hymenobacter armeniacus</name>
    <dbReference type="NCBI Taxonomy" id="2771358"/>
    <lineage>
        <taxon>Bacteria</taxon>
        <taxon>Pseudomonadati</taxon>
        <taxon>Bacteroidota</taxon>
        <taxon>Cytophagia</taxon>
        <taxon>Cytophagales</taxon>
        <taxon>Hymenobacteraceae</taxon>
        <taxon>Hymenobacter</taxon>
    </lineage>
</organism>
<comment type="caution">
    <text evidence="1">The sequence shown here is derived from an EMBL/GenBank/DDBJ whole genome shotgun (WGS) entry which is preliminary data.</text>
</comment>
<keyword evidence="2" id="KW-1185">Reference proteome</keyword>
<reference evidence="1 2" key="1">
    <citation type="submission" date="2020-09" db="EMBL/GenBank/DDBJ databases">
        <authorList>
            <person name="Kim M.K."/>
        </authorList>
    </citation>
    <scope>NUCLEOTIDE SEQUENCE [LARGE SCALE GENOMIC DNA]</scope>
    <source>
        <strain evidence="1 2">BT189</strain>
    </source>
</reference>
<name>A0ABR8JWT2_9BACT</name>
<evidence type="ECO:0000313" key="1">
    <source>
        <dbReference type="EMBL" id="MBD2723002.1"/>
    </source>
</evidence>
<proteinExistence type="predicted"/>
<gene>
    <name evidence="1" type="ORF">IC234_12775</name>
</gene>
<protein>
    <submittedName>
        <fullName evidence="1">Uncharacterized protein</fullName>
    </submittedName>
</protein>